<gene>
    <name evidence="2" type="ORF">Lupro_11825</name>
</gene>
<evidence type="ECO:0000313" key="2">
    <source>
        <dbReference type="EMBL" id="AMC11911.1"/>
    </source>
</evidence>
<proteinExistence type="predicted"/>
<keyword evidence="3" id="KW-1185">Reference proteome</keyword>
<dbReference type="RefSeq" id="WP_068210609.1">
    <property type="nucleotide sequence ID" value="NZ_CP013355.1"/>
</dbReference>
<feature type="domain" description="GIY-YIG catalytic" evidence="1">
    <location>
        <begin position="21"/>
        <end position="173"/>
    </location>
</feature>
<name>A0A0X8G894_9FLAO</name>
<dbReference type="InterPro" id="IPR049311">
    <property type="entry name" value="GIY_YIG_cat"/>
</dbReference>
<dbReference type="OrthoDB" id="9937170at2"/>
<dbReference type="AlphaFoldDB" id="A0A0X8G894"/>
<evidence type="ECO:0000259" key="1">
    <source>
        <dbReference type="Pfam" id="PF20815"/>
    </source>
</evidence>
<dbReference type="Proteomes" id="UP000059672">
    <property type="component" value="Chromosome"/>
</dbReference>
<reference evidence="3" key="1">
    <citation type="submission" date="2015-12" db="EMBL/GenBank/DDBJ databases">
        <title>Complete genome sequence of Lutibacter profundus strain LP1.</title>
        <authorList>
            <person name="Wissuwa J."/>
            <person name="Le Moine Bauer S."/>
            <person name="Stokke R."/>
            <person name="Dahle H."/>
            <person name="Steen I.H."/>
        </authorList>
    </citation>
    <scope>NUCLEOTIDE SEQUENCE [LARGE SCALE GENOMIC DNA]</scope>
    <source>
        <strain evidence="3">LP1</strain>
    </source>
</reference>
<sequence length="177" mass="20989">METLKVKTIRDNDIRITNNPIVYYWWFKTKSLDKLLKKISGLYDNNRLKTRNFENENYTLLYIGQAKNGHNRLVKYHIYDSSNFHSRGVENGRLSSLRTTLCGLLDLPMSTSKKEINEFMDSNCIVEWEVYTTDELDIIEKRNIRNNYLPLNYQNTVGILTKEHRKALSDAKKMMRK</sequence>
<organism evidence="2 3">
    <name type="scientific">Lutibacter profundi</name>
    <dbReference type="NCBI Taxonomy" id="1622118"/>
    <lineage>
        <taxon>Bacteria</taxon>
        <taxon>Pseudomonadati</taxon>
        <taxon>Bacteroidota</taxon>
        <taxon>Flavobacteriia</taxon>
        <taxon>Flavobacteriales</taxon>
        <taxon>Flavobacteriaceae</taxon>
        <taxon>Lutibacter</taxon>
    </lineage>
</organism>
<evidence type="ECO:0000313" key="3">
    <source>
        <dbReference type="Proteomes" id="UP000059672"/>
    </source>
</evidence>
<accession>A0A0X8G894</accession>
<protein>
    <recommendedName>
        <fullName evidence="1">GIY-YIG catalytic domain-containing protein</fullName>
    </recommendedName>
</protein>
<dbReference type="KEGG" id="lut:Lupro_11825"/>
<dbReference type="Pfam" id="PF20815">
    <property type="entry name" value="GIY_YIG_2"/>
    <property type="match status" value="1"/>
</dbReference>
<reference evidence="2 3" key="2">
    <citation type="journal article" date="2016" name="Int. J. Syst. Evol. Microbiol.">
        <title>Lutibacter profundi sp. nov., isolated from a deep-sea hydrothermal system on the Arctic Mid-Ocean Ridge and emended description of the genus Lutibacter.</title>
        <authorList>
            <person name="Le Moine Bauer S."/>
            <person name="Roalkvam I."/>
            <person name="Steen I.H."/>
            <person name="Dahle H."/>
        </authorList>
    </citation>
    <scope>NUCLEOTIDE SEQUENCE [LARGE SCALE GENOMIC DNA]</scope>
    <source>
        <strain evidence="2 3">LP1</strain>
    </source>
</reference>
<dbReference type="EMBL" id="CP013355">
    <property type="protein sequence ID" value="AMC11911.1"/>
    <property type="molecule type" value="Genomic_DNA"/>
</dbReference>